<protein>
    <submittedName>
        <fullName evidence="2">Uncharacterized protein</fullName>
    </submittedName>
</protein>
<evidence type="ECO:0000313" key="2">
    <source>
        <dbReference type="EMBL" id="KAL1520618.1"/>
    </source>
</evidence>
<comment type="caution">
    <text evidence="2">The sequence shown here is derived from an EMBL/GenBank/DDBJ whole genome shotgun (WGS) entry which is preliminary data.</text>
</comment>
<keyword evidence="3" id="KW-1185">Reference proteome</keyword>
<name>A0AB34JI28_PRYPA</name>
<dbReference type="EMBL" id="JBGBPQ010000008">
    <property type="protein sequence ID" value="KAL1520618.1"/>
    <property type="molecule type" value="Genomic_DNA"/>
</dbReference>
<accession>A0AB34JI28</accession>
<feature type="region of interest" description="Disordered" evidence="1">
    <location>
        <begin position="33"/>
        <end position="64"/>
    </location>
</feature>
<evidence type="ECO:0000313" key="3">
    <source>
        <dbReference type="Proteomes" id="UP001515480"/>
    </source>
</evidence>
<sequence>MFRHGIPMLRRRLLPSGAARRGISSLARRPFEPPRITLTRPSPSAARRALTPSRRQCSSGNTPPPEEAEAFWPLYGGCALVMGSLLATLVFRREGTLQRLSACVRSAHTSALNTDDMGMRTIGGIVLAFALAQLPVEEIKLKLLRLGALGDWGNLLGLFDLDQQQIALFALVSLLDGEAALEAFQREDQWYEQIVTSLPALLHGGERTLGDPELLLELLRLCLTLVRHPAFPRTNTDDWIWERLLDKTAEHLFWEPSAALPWVCIAAGCADRTELGEAMLRNDSIKRMLVSLAEFEPSAHDEAFELEMEPSPPVEASSFTASLLERVLTENEAVLDTERQYARLALHRLAVLANATDTSNWTEEEKEAWQESFFDDFLHYAPDSPPAFPASPTSLPEERLLAHALSLGTAVVGGLVYGAVRGSLASSRARRSVARSIVATVAGSALFEALMLLRVYLVHQEPPPQYATLARYAMHQTAALFGSCLLLQPIVQPHRAPFTFGGWLLGRAIYLSQDLVEFDLQVVD</sequence>
<dbReference type="Proteomes" id="UP001515480">
    <property type="component" value="Unassembled WGS sequence"/>
</dbReference>
<organism evidence="2 3">
    <name type="scientific">Prymnesium parvum</name>
    <name type="common">Toxic golden alga</name>
    <dbReference type="NCBI Taxonomy" id="97485"/>
    <lineage>
        <taxon>Eukaryota</taxon>
        <taxon>Haptista</taxon>
        <taxon>Haptophyta</taxon>
        <taxon>Prymnesiophyceae</taxon>
        <taxon>Prymnesiales</taxon>
        <taxon>Prymnesiaceae</taxon>
        <taxon>Prymnesium</taxon>
    </lineage>
</organism>
<evidence type="ECO:0000256" key="1">
    <source>
        <dbReference type="SAM" id="MobiDB-lite"/>
    </source>
</evidence>
<gene>
    <name evidence="2" type="ORF">AB1Y20_022192</name>
</gene>
<proteinExistence type="predicted"/>
<reference evidence="2 3" key="1">
    <citation type="journal article" date="2024" name="Science">
        <title>Giant polyketide synthase enzymes in the biosynthesis of giant marine polyether toxins.</title>
        <authorList>
            <person name="Fallon T.R."/>
            <person name="Shende V.V."/>
            <person name="Wierzbicki I.H."/>
            <person name="Pendleton A.L."/>
            <person name="Watervoot N.F."/>
            <person name="Auber R.P."/>
            <person name="Gonzalez D.J."/>
            <person name="Wisecaver J.H."/>
            <person name="Moore B.S."/>
        </authorList>
    </citation>
    <scope>NUCLEOTIDE SEQUENCE [LARGE SCALE GENOMIC DNA]</scope>
    <source>
        <strain evidence="2 3">12B1</strain>
    </source>
</reference>
<dbReference type="AlphaFoldDB" id="A0AB34JI28"/>